<evidence type="ECO:0000313" key="2">
    <source>
        <dbReference type="EMBL" id="SEK67494.1"/>
    </source>
</evidence>
<dbReference type="RefSeq" id="WP_085283795.1">
    <property type="nucleotide sequence ID" value="NZ_FOBI01000002.1"/>
</dbReference>
<keyword evidence="3" id="KW-1185">Reference proteome</keyword>
<evidence type="ECO:0000313" key="3">
    <source>
        <dbReference type="Proteomes" id="UP000199297"/>
    </source>
</evidence>
<dbReference type="Proteomes" id="UP000199297">
    <property type="component" value="Unassembled WGS sequence"/>
</dbReference>
<feature type="domain" description="TniQ" evidence="1">
    <location>
        <begin position="4"/>
        <end position="122"/>
    </location>
</feature>
<protein>
    <submittedName>
        <fullName evidence="2">TniQ protein</fullName>
    </submittedName>
</protein>
<reference evidence="3" key="1">
    <citation type="submission" date="2016-10" db="EMBL/GenBank/DDBJ databases">
        <authorList>
            <person name="Varghese N."/>
            <person name="Submissions S."/>
        </authorList>
    </citation>
    <scope>NUCLEOTIDE SEQUENCE [LARGE SCALE GENOMIC DNA]</scope>
    <source>
        <strain evidence="3">CGMCC 1.9127</strain>
    </source>
</reference>
<dbReference type="AlphaFoldDB" id="A0A1H7IZ61"/>
<dbReference type="OrthoDB" id="6917259at2"/>
<evidence type="ECO:0000259" key="1">
    <source>
        <dbReference type="Pfam" id="PF06527"/>
    </source>
</evidence>
<gene>
    <name evidence="2" type="ORF">SAMN05216262_10289</name>
</gene>
<sequence>MMLIRPYPDEQETLQSYVIRLAKFNHYQFEHWSQHLSQQSISLRQRDAKSRELLTSYLHSVTGMDNVFNLFDQWQFYNKDKRHFDYKSIKVCPLCFAENKGKILSLWALRYYLVCTKHDTLLVDKCSKCNSAITENTILQGKCGSCVKEVTTFETEVVAPDSFSLELARAAQNQIFDTTVDLINKLLIIYTKLEACSSFIYQDGQALWKKKQAYSIEEKYHHQMQVAELVENENKLVSAIGRYVNLALEEKLYDLGKVLVKFKSYIGNEKFPMMTSAIRTFVLTSEFTEDQRVGVTWLNNLFGFESKMFKNFIIDKYPSLVFKQSVPLNMAKTIVIDFKGNLS</sequence>
<name>A0A1H7IZ61_9GAMM</name>
<dbReference type="EMBL" id="FOBI01000002">
    <property type="protein sequence ID" value="SEK67494.1"/>
    <property type="molecule type" value="Genomic_DNA"/>
</dbReference>
<dbReference type="Pfam" id="PF06527">
    <property type="entry name" value="TniQ"/>
    <property type="match status" value="1"/>
</dbReference>
<organism evidence="2 3">
    <name type="scientific">Colwellia chukchiensis</name>
    <dbReference type="NCBI Taxonomy" id="641665"/>
    <lineage>
        <taxon>Bacteria</taxon>
        <taxon>Pseudomonadati</taxon>
        <taxon>Pseudomonadota</taxon>
        <taxon>Gammaproteobacteria</taxon>
        <taxon>Alteromonadales</taxon>
        <taxon>Colwelliaceae</taxon>
        <taxon>Colwellia</taxon>
    </lineage>
</organism>
<dbReference type="STRING" id="641665.GCA_002104455_01844"/>
<dbReference type="InterPro" id="IPR009492">
    <property type="entry name" value="TniQ"/>
</dbReference>
<proteinExistence type="predicted"/>
<accession>A0A1H7IZ61</accession>